<name>A0ABN9F3R5_9NEOB</name>
<dbReference type="Proteomes" id="UP001162483">
    <property type="component" value="Unassembled WGS sequence"/>
</dbReference>
<sequence length="48" mass="5217">MPAFVIWVPFPATSGCTGEGTGGKFENDKINSLKSHSITFLYQTISHT</sequence>
<evidence type="ECO:0000313" key="2">
    <source>
        <dbReference type="Proteomes" id="UP001162483"/>
    </source>
</evidence>
<proteinExistence type="predicted"/>
<accession>A0ABN9F3R5</accession>
<keyword evidence="2" id="KW-1185">Reference proteome</keyword>
<gene>
    <name evidence="1" type="ORF">SPARVUS_LOCUS11022954</name>
</gene>
<dbReference type="EMBL" id="CATNWA010016149">
    <property type="protein sequence ID" value="CAI9590266.1"/>
    <property type="molecule type" value="Genomic_DNA"/>
</dbReference>
<evidence type="ECO:0000313" key="1">
    <source>
        <dbReference type="EMBL" id="CAI9590266.1"/>
    </source>
</evidence>
<organism evidence="1 2">
    <name type="scientific">Staurois parvus</name>
    <dbReference type="NCBI Taxonomy" id="386267"/>
    <lineage>
        <taxon>Eukaryota</taxon>
        <taxon>Metazoa</taxon>
        <taxon>Chordata</taxon>
        <taxon>Craniata</taxon>
        <taxon>Vertebrata</taxon>
        <taxon>Euteleostomi</taxon>
        <taxon>Amphibia</taxon>
        <taxon>Batrachia</taxon>
        <taxon>Anura</taxon>
        <taxon>Neobatrachia</taxon>
        <taxon>Ranoidea</taxon>
        <taxon>Ranidae</taxon>
        <taxon>Staurois</taxon>
    </lineage>
</organism>
<comment type="caution">
    <text evidence="1">The sequence shown here is derived from an EMBL/GenBank/DDBJ whole genome shotgun (WGS) entry which is preliminary data.</text>
</comment>
<protein>
    <submittedName>
        <fullName evidence="1">Uncharacterized protein</fullName>
    </submittedName>
</protein>
<reference evidence="1" key="1">
    <citation type="submission" date="2023-05" db="EMBL/GenBank/DDBJ databases">
        <authorList>
            <person name="Stuckert A."/>
        </authorList>
    </citation>
    <scope>NUCLEOTIDE SEQUENCE</scope>
</reference>
<feature type="non-terminal residue" evidence="1">
    <location>
        <position position="48"/>
    </location>
</feature>